<dbReference type="Proteomes" id="UP001432062">
    <property type="component" value="Chromosome"/>
</dbReference>
<name>A0ABZ1YPE0_9NOCA</name>
<protein>
    <submittedName>
        <fullName evidence="2">Uncharacterized protein</fullName>
    </submittedName>
</protein>
<organism evidence="2 3">
    <name type="scientific">Nocardia vinacea</name>
    <dbReference type="NCBI Taxonomy" id="96468"/>
    <lineage>
        <taxon>Bacteria</taxon>
        <taxon>Bacillati</taxon>
        <taxon>Actinomycetota</taxon>
        <taxon>Actinomycetes</taxon>
        <taxon>Mycobacteriales</taxon>
        <taxon>Nocardiaceae</taxon>
        <taxon>Nocardia</taxon>
    </lineage>
</organism>
<feature type="compositionally biased region" description="Basic and acidic residues" evidence="1">
    <location>
        <begin position="117"/>
        <end position="127"/>
    </location>
</feature>
<evidence type="ECO:0000313" key="2">
    <source>
        <dbReference type="EMBL" id="WUV44968.1"/>
    </source>
</evidence>
<dbReference type="RefSeq" id="WP_329408236.1">
    <property type="nucleotide sequence ID" value="NZ_CP109441.1"/>
</dbReference>
<feature type="region of interest" description="Disordered" evidence="1">
    <location>
        <begin position="117"/>
        <end position="138"/>
    </location>
</feature>
<sequence length="138" mass="15422">MSADMPIAIHREHDGEILGYLRCVGAEWQPVTVFGGVLAGPTSREEAEHILRCDGLSSLGDIWGVQDGPDVFKQALIQEAHPDRLRIRWADPLAEQTPHGHWIDPQAVRVERYHLTDPDMTDPHTDSLSKAPKCQTEL</sequence>
<evidence type="ECO:0000256" key="1">
    <source>
        <dbReference type="SAM" id="MobiDB-lite"/>
    </source>
</evidence>
<proteinExistence type="predicted"/>
<evidence type="ECO:0000313" key="3">
    <source>
        <dbReference type="Proteomes" id="UP001432062"/>
    </source>
</evidence>
<dbReference type="EMBL" id="CP109441">
    <property type="protein sequence ID" value="WUV44968.1"/>
    <property type="molecule type" value="Genomic_DNA"/>
</dbReference>
<keyword evidence="3" id="KW-1185">Reference proteome</keyword>
<gene>
    <name evidence="2" type="ORF">OG563_38525</name>
</gene>
<reference evidence="2" key="1">
    <citation type="submission" date="2022-10" db="EMBL/GenBank/DDBJ databases">
        <title>The complete genomes of actinobacterial strains from the NBC collection.</title>
        <authorList>
            <person name="Joergensen T.S."/>
            <person name="Alvarez Arevalo M."/>
            <person name="Sterndorff E.B."/>
            <person name="Faurdal D."/>
            <person name="Vuksanovic O."/>
            <person name="Mourched A.-S."/>
            <person name="Charusanti P."/>
            <person name="Shaw S."/>
            <person name="Blin K."/>
            <person name="Weber T."/>
        </authorList>
    </citation>
    <scope>NUCLEOTIDE SEQUENCE</scope>
    <source>
        <strain evidence="2">NBC_01482</strain>
    </source>
</reference>
<accession>A0ABZ1YPE0</accession>